<feature type="transmembrane region" description="Helical" evidence="4">
    <location>
        <begin position="31"/>
        <end position="50"/>
    </location>
</feature>
<evidence type="ECO:0000256" key="3">
    <source>
        <dbReference type="ARBA" id="ARBA00023136"/>
    </source>
</evidence>
<evidence type="ECO:0000256" key="2">
    <source>
        <dbReference type="ARBA" id="ARBA00022989"/>
    </source>
</evidence>
<dbReference type="Proteomes" id="UP000278222">
    <property type="component" value="Unassembled WGS sequence"/>
</dbReference>
<dbReference type="PANTHER" id="PTHR43129">
    <property type="entry name" value="FOSMIDOMYCIN RESISTANCE PROTEIN"/>
    <property type="match status" value="1"/>
</dbReference>
<keyword evidence="3 4" id="KW-0472">Membrane</keyword>
<organism evidence="6 7">
    <name type="scientific">Stella humosa</name>
    <dbReference type="NCBI Taxonomy" id="94"/>
    <lineage>
        <taxon>Bacteria</taxon>
        <taxon>Pseudomonadati</taxon>
        <taxon>Pseudomonadota</taxon>
        <taxon>Alphaproteobacteria</taxon>
        <taxon>Rhodospirillales</taxon>
        <taxon>Stellaceae</taxon>
        <taxon>Stella</taxon>
    </lineage>
</organism>
<dbReference type="GO" id="GO:0005886">
    <property type="term" value="C:plasma membrane"/>
    <property type="evidence" value="ECO:0007669"/>
    <property type="project" value="TreeGrafter"/>
</dbReference>
<reference evidence="6 7" key="1">
    <citation type="submission" date="2018-11" db="EMBL/GenBank/DDBJ databases">
        <title>Genomic Encyclopedia of Type Strains, Phase IV (KMG-IV): sequencing the most valuable type-strain genomes for metagenomic binning, comparative biology and taxonomic classification.</title>
        <authorList>
            <person name="Goeker M."/>
        </authorList>
    </citation>
    <scope>NUCLEOTIDE SEQUENCE [LARGE SCALE GENOMIC DNA]</scope>
    <source>
        <strain evidence="6 7">DSM 5900</strain>
    </source>
</reference>
<feature type="transmembrane region" description="Helical" evidence="4">
    <location>
        <begin position="199"/>
        <end position="224"/>
    </location>
</feature>
<evidence type="ECO:0000313" key="7">
    <source>
        <dbReference type="Proteomes" id="UP000278222"/>
    </source>
</evidence>
<dbReference type="EMBL" id="RJKX01000014">
    <property type="protein sequence ID" value="ROP91219.1"/>
    <property type="molecule type" value="Genomic_DNA"/>
</dbReference>
<comment type="caution">
    <text evidence="6">The sequence shown here is derived from an EMBL/GenBank/DDBJ whole genome shotgun (WGS) entry which is preliminary data.</text>
</comment>
<dbReference type="Gene3D" id="1.20.1250.20">
    <property type="entry name" value="MFS general substrate transporter like domains"/>
    <property type="match status" value="2"/>
</dbReference>
<feature type="transmembrane region" description="Helical" evidence="4">
    <location>
        <begin position="321"/>
        <end position="343"/>
    </location>
</feature>
<evidence type="ECO:0000256" key="1">
    <source>
        <dbReference type="ARBA" id="ARBA00022692"/>
    </source>
</evidence>
<feature type="domain" description="Major facilitator superfamily (MFS) profile" evidence="5">
    <location>
        <begin position="1"/>
        <end position="375"/>
    </location>
</feature>
<dbReference type="Pfam" id="PF07690">
    <property type="entry name" value="MFS_1"/>
    <property type="match status" value="2"/>
</dbReference>
<keyword evidence="7" id="KW-1185">Reference proteome</keyword>
<feature type="transmembrane region" description="Helical" evidence="4">
    <location>
        <begin position="62"/>
        <end position="81"/>
    </location>
</feature>
<feature type="transmembrane region" description="Helical" evidence="4">
    <location>
        <begin position="134"/>
        <end position="152"/>
    </location>
</feature>
<gene>
    <name evidence="6" type="ORF">EDC65_3083</name>
</gene>
<dbReference type="AlphaFoldDB" id="A0A3N1LKF3"/>
<evidence type="ECO:0000259" key="5">
    <source>
        <dbReference type="PROSITE" id="PS50850"/>
    </source>
</evidence>
<evidence type="ECO:0000256" key="4">
    <source>
        <dbReference type="SAM" id="Phobius"/>
    </source>
</evidence>
<dbReference type="InterPro" id="IPR020846">
    <property type="entry name" value="MFS_dom"/>
</dbReference>
<feature type="transmembrane region" description="Helical" evidence="4">
    <location>
        <begin position="158"/>
        <end position="178"/>
    </location>
</feature>
<keyword evidence="2 4" id="KW-1133">Transmembrane helix</keyword>
<protein>
    <submittedName>
        <fullName evidence="6">Putative MFS family arabinose efflux permease</fullName>
    </submittedName>
</protein>
<keyword evidence="1 4" id="KW-0812">Transmembrane</keyword>
<dbReference type="GO" id="GO:0022857">
    <property type="term" value="F:transmembrane transporter activity"/>
    <property type="evidence" value="ECO:0007669"/>
    <property type="project" value="InterPro"/>
</dbReference>
<dbReference type="InterPro" id="IPR036259">
    <property type="entry name" value="MFS_trans_sf"/>
</dbReference>
<dbReference type="SUPFAM" id="SSF103473">
    <property type="entry name" value="MFS general substrate transporter"/>
    <property type="match status" value="1"/>
</dbReference>
<feature type="transmembrane region" description="Helical" evidence="4">
    <location>
        <begin position="236"/>
        <end position="257"/>
    </location>
</feature>
<name>A0A3N1LKF3_9PROT</name>
<dbReference type="InterPro" id="IPR011701">
    <property type="entry name" value="MFS"/>
</dbReference>
<feature type="transmembrane region" description="Helical" evidence="4">
    <location>
        <begin position="349"/>
        <end position="370"/>
    </location>
</feature>
<feature type="transmembrane region" description="Helical" evidence="4">
    <location>
        <begin position="264"/>
        <end position="282"/>
    </location>
</feature>
<proteinExistence type="predicted"/>
<dbReference type="PANTHER" id="PTHR43129:SF1">
    <property type="entry name" value="FOSMIDOMYCIN RESISTANCE PROTEIN"/>
    <property type="match status" value="1"/>
</dbReference>
<evidence type="ECO:0000313" key="6">
    <source>
        <dbReference type="EMBL" id="ROP91219.1"/>
    </source>
</evidence>
<feature type="transmembrane region" description="Helical" evidence="4">
    <location>
        <begin position="87"/>
        <end position="113"/>
    </location>
</feature>
<accession>A0A3N1LKF3</accession>
<dbReference type="PROSITE" id="PS50850">
    <property type="entry name" value="MFS"/>
    <property type="match status" value="1"/>
</dbReference>
<sequence length="381" mass="38737">MGTACGAHAVHDGYTDVLYVMLPLWQSELGLGYAAVGALRGLYSGAMALFQIPAGSLGDRFGAGLMLAIGTVMAAAAFPLAALGHGFLPLAAALVVGGIGASVQHPIASAVVARAYHGVRSRTALGTYNFAGDIGKMLLPAGTALLLTLLPWRTAMWALFAIGILAAIAILVATPAGHGRPAAKTLARPGTAAPVKGGFRLLLAIGIIDTGTRSGFLTFLPFLLAAKGAELPTIGLALTLIFAGGAAGKLVCAWLGARLGVLRTVLLTEGLTAIGILALLPLELEAGLALLPLIGVALNGTSSVLYGTVPELVPESRRTRAFGIFYTGTIGAGALSPIFYGLLGDWTGVTHAMLAVAAMVLATLPLAVLLNRAMRRHIAAE</sequence>
<feature type="transmembrane region" description="Helical" evidence="4">
    <location>
        <begin position="288"/>
        <end position="309"/>
    </location>
</feature>